<feature type="region of interest" description="Disordered" evidence="1">
    <location>
        <begin position="36"/>
        <end position="59"/>
    </location>
</feature>
<dbReference type="EMBL" id="JARACI010001125">
    <property type="protein sequence ID" value="MDD9207575.1"/>
    <property type="molecule type" value="Genomic_DNA"/>
</dbReference>
<evidence type="ECO:0000259" key="2">
    <source>
        <dbReference type="PROSITE" id="PS50093"/>
    </source>
</evidence>
<reference evidence="3" key="1">
    <citation type="submission" date="2023-02" db="EMBL/GenBank/DDBJ databases">
        <title>Georgenia sp.10Sc9-8, isolated from a soil sample collected from the Taklamakan desert.</title>
        <authorList>
            <person name="Liu S."/>
        </authorList>
    </citation>
    <scope>NUCLEOTIDE SEQUENCE</scope>
    <source>
        <strain evidence="3">10Sc9-8</strain>
    </source>
</reference>
<dbReference type="PROSITE" id="PS50093">
    <property type="entry name" value="PKD"/>
    <property type="match status" value="1"/>
</dbReference>
<dbReference type="InterPro" id="IPR000601">
    <property type="entry name" value="PKD_dom"/>
</dbReference>
<dbReference type="InterPro" id="IPR013783">
    <property type="entry name" value="Ig-like_fold"/>
</dbReference>
<organism evidence="3 4">
    <name type="scientific">Georgenia halotolerans</name>
    <dbReference type="NCBI Taxonomy" id="3028317"/>
    <lineage>
        <taxon>Bacteria</taxon>
        <taxon>Bacillati</taxon>
        <taxon>Actinomycetota</taxon>
        <taxon>Actinomycetes</taxon>
        <taxon>Micrococcales</taxon>
        <taxon>Bogoriellaceae</taxon>
        <taxon>Georgenia</taxon>
    </lineage>
</organism>
<protein>
    <recommendedName>
        <fullName evidence="2">PKD domain-containing protein</fullName>
    </recommendedName>
</protein>
<evidence type="ECO:0000256" key="1">
    <source>
        <dbReference type="SAM" id="MobiDB-lite"/>
    </source>
</evidence>
<proteinExistence type="predicted"/>
<dbReference type="Proteomes" id="UP001165561">
    <property type="component" value="Unassembled WGS sequence"/>
</dbReference>
<name>A0ABT5TZT2_9MICO</name>
<accession>A0ABT5TZT2</accession>
<evidence type="ECO:0000313" key="3">
    <source>
        <dbReference type="EMBL" id="MDD9207575.1"/>
    </source>
</evidence>
<gene>
    <name evidence="3" type="ORF">PU560_14050</name>
</gene>
<keyword evidence="4" id="KW-1185">Reference proteome</keyword>
<comment type="caution">
    <text evidence="3">The sequence shown here is derived from an EMBL/GenBank/DDBJ whole genome shotgun (WGS) entry which is preliminary data.</text>
</comment>
<feature type="domain" description="PKD" evidence="2">
    <location>
        <begin position="122"/>
        <end position="153"/>
    </location>
</feature>
<evidence type="ECO:0000313" key="4">
    <source>
        <dbReference type="Proteomes" id="UP001165561"/>
    </source>
</evidence>
<dbReference type="Gene3D" id="2.60.40.10">
    <property type="entry name" value="Immunoglobulins"/>
    <property type="match status" value="1"/>
</dbReference>
<sequence length="208" mass="21726">MPAQSVTNSGPQPCTEYSHQVEGYVVDLDGCAAGGGLPGQWIPEDAPQVDAGEPPAPAEAPEPIVITAEDLKRLPIDPGGLTLQPAVGSVLVNVETIAMSGAGQQQFSTTILGTPVLVRVVPVDYTWDFGDGATLVTTDPGAPYPDHTVAHVYRAVADQRQVTLTTRWAGEFQVDGGAWQPVDGLATTSEVSAPFAVREARTALVADR</sequence>